<feature type="transmembrane region" description="Helical" evidence="8">
    <location>
        <begin position="162"/>
        <end position="185"/>
    </location>
</feature>
<dbReference type="Proteomes" id="UP000245212">
    <property type="component" value="Unassembled WGS sequence"/>
</dbReference>
<evidence type="ECO:0000256" key="5">
    <source>
        <dbReference type="ARBA" id="ARBA00022692"/>
    </source>
</evidence>
<evidence type="ECO:0000256" key="3">
    <source>
        <dbReference type="ARBA" id="ARBA00022475"/>
    </source>
</evidence>
<dbReference type="InterPro" id="IPR051088">
    <property type="entry name" value="PTS_Sugar-EIIC/EIIB"/>
</dbReference>
<feature type="transmembrane region" description="Helical" evidence="8">
    <location>
        <begin position="283"/>
        <end position="307"/>
    </location>
</feature>
<feature type="transmembrane region" description="Helical" evidence="8">
    <location>
        <begin position="254"/>
        <end position="277"/>
    </location>
</feature>
<keyword evidence="12" id="KW-1185">Reference proteome</keyword>
<evidence type="ECO:0000256" key="4">
    <source>
        <dbReference type="ARBA" id="ARBA00022597"/>
    </source>
</evidence>
<keyword evidence="7 8" id="KW-0472">Membrane</keyword>
<feature type="domain" description="PTS EIIC type-3" evidence="10">
    <location>
        <begin position="4"/>
        <end position="384"/>
    </location>
</feature>
<dbReference type="CDD" id="cd01948">
    <property type="entry name" value="EAL"/>
    <property type="match status" value="1"/>
</dbReference>
<dbReference type="SUPFAM" id="SSF141868">
    <property type="entry name" value="EAL domain-like"/>
    <property type="match status" value="1"/>
</dbReference>
<evidence type="ECO:0000313" key="12">
    <source>
        <dbReference type="Proteomes" id="UP000245212"/>
    </source>
</evidence>
<keyword evidence="3" id="KW-1003">Cell membrane</keyword>
<protein>
    <submittedName>
        <fullName evidence="11">PTS sugar transporter subunit IIC</fullName>
    </submittedName>
</protein>
<evidence type="ECO:0000256" key="1">
    <source>
        <dbReference type="ARBA" id="ARBA00004651"/>
    </source>
</evidence>
<dbReference type="PANTHER" id="PTHR33989">
    <property type="match status" value="1"/>
</dbReference>
<dbReference type="InterPro" id="IPR004501">
    <property type="entry name" value="PTS_EIIC_3"/>
</dbReference>
<dbReference type="InterPro" id="IPR035919">
    <property type="entry name" value="EAL_sf"/>
</dbReference>
<feature type="transmembrane region" description="Helical" evidence="8">
    <location>
        <begin position="205"/>
        <end position="229"/>
    </location>
</feature>
<dbReference type="EMBL" id="QETA01000006">
    <property type="protein sequence ID" value="PWF21759.1"/>
    <property type="molecule type" value="Genomic_DNA"/>
</dbReference>
<feature type="transmembrane region" description="Helical" evidence="8">
    <location>
        <begin position="121"/>
        <end position="141"/>
    </location>
</feature>
<evidence type="ECO:0000259" key="10">
    <source>
        <dbReference type="PROSITE" id="PS51105"/>
    </source>
</evidence>
<dbReference type="GO" id="GO:0005886">
    <property type="term" value="C:plasma membrane"/>
    <property type="evidence" value="ECO:0007669"/>
    <property type="project" value="UniProtKB-SubCell"/>
</dbReference>
<dbReference type="PROSITE" id="PS51105">
    <property type="entry name" value="PTS_EIIC_TYPE_3"/>
    <property type="match status" value="1"/>
</dbReference>
<feature type="transmembrane region" description="Helical" evidence="8">
    <location>
        <begin position="73"/>
        <end position="90"/>
    </location>
</feature>
<keyword evidence="4 11" id="KW-0762">Sugar transport</keyword>
<reference evidence="12" key="1">
    <citation type="submission" date="2018-05" db="EMBL/GenBank/DDBJ databases">
        <authorList>
            <person name="Li Y."/>
        </authorList>
    </citation>
    <scope>NUCLEOTIDE SEQUENCE [LARGE SCALE GENOMIC DNA]</scope>
    <source>
        <strain evidence="12">3d-2-2</strain>
    </source>
</reference>
<keyword evidence="2" id="KW-0813">Transport</keyword>
<sequence>MSVLALFHAPRAWLPKVATARPMVAIREGLLWTLPFLLISTLFLLLSQISRMAGLPVQWSNTLSSIYWMLRDILPWIASISIGYILATLYRLPPLPTAFLCLSYLLPIDSLLAATPRLAQTLSFLVAILTPLLCVPLIARLHNIRWLKLAPRGIASSAVRETLNLILPGAVTGLILLLLVAAALAPLRILDPAGLQSWLADMPAVVLGPVLVLINSIAWFFGIHGNYLLQPILDMLDHLPALHNGQHHYPISRAMLFTFVYTGGSGATLGLILAILLCSSQKALRLLALLSLPTAFININEILLFGVPLILNPWLLAPFILAPMAAMVCTLGALEMGWLTLMPMQLPFSTPVLFNAYALSGSSWSGAVFQCFLIVLSAICYAPFIRRMEQRRHLGQSVHIKSMDITFTRLQEVSQLLTREPVSQAILRQQNKDAAMRDMRALSHAEFYLEFQPQVTLHSRLCTGCEALLRIRTPDGSILSPARFLQSLHEASQMTEVDLWVARQALQQYHQWRAAGFTLPISINVSGATLLDPAALEHLASILSRAEGMISVELTEETLIGDEHALHHAFRRLHDIGARIYIDDFGTGYAALSHLYRYDIDVVKLDRSFILSSDTDKGMQVLSGILNLCHGLQLQVVVEGVETTEQIQALRTASAHDMGIQGWYFSKSLPGDMLRQFAQKRHLPEASALE</sequence>
<feature type="transmembrane region" description="Helical" evidence="8">
    <location>
        <begin position="314"/>
        <end position="341"/>
    </location>
</feature>
<proteinExistence type="predicted"/>
<dbReference type="Pfam" id="PF02378">
    <property type="entry name" value="PTS_EIIC"/>
    <property type="match status" value="1"/>
</dbReference>
<dbReference type="SMART" id="SM00052">
    <property type="entry name" value="EAL"/>
    <property type="match status" value="1"/>
</dbReference>
<dbReference type="PROSITE" id="PS50883">
    <property type="entry name" value="EAL"/>
    <property type="match status" value="1"/>
</dbReference>
<comment type="subcellular location">
    <subcellularLocation>
        <location evidence="1">Cell membrane</location>
        <topology evidence="1">Multi-pass membrane protein</topology>
    </subcellularLocation>
</comment>
<feature type="transmembrane region" description="Helical" evidence="8">
    <location>
        <begin position="361"/>
        <end position="384"/>
    </location>
</feature>
<dbReference type="InterPro" id="IPR003352">
    <property type="entry name" value="PTS_EIIC"/>
</dbReference>
<evidence type="ECO:0000313" key="11">
    <source>
        <dbReference type="EMBL" id="PWF21759.1"/>
    </source>
</evidence>
<dbReference type="Gene3D" id="3.20.20.450">
    <property type="entry name" value="EAL domain"/>
    <property type="match status" value="1"/>
</dbReference>
<evidence type="ECO:0000256" key="2">
    <source>
        <dbReference type="ARBA" id="ARBA00022448"/>
    </source>
</evidence>
<feature type="domain" description="EAL" evidence="9">
    <location>
        <begin position="431"/>
        <end position="682"/>
    </location>
</feature>
<dbReference type="GO" id="GO:0009401">
    <property type="term" value="P:phosphoenolpyruvate-dependent sugar phosphotransferase system"/>
    <property type="evidence" value="ECO:0007669"/>
    <property type="project" value="InterPro"/>
</dbReference>
<dbReference type="RefSeq" id="WP_109062576.1">
    <property type="nucleotide sequence ID" value="NZ_QETA01000006.1"/>
</dbReference>
<evidence type="ECO:0000256" key="6">
    <source>
        <dbReference type="ARBA" id="ARBA00022989"/>
    </source>
</evidence>
<comment type="caution">
    <text evidence="11">The sequence shown here is derived from an EMBL/GenBank/DDBJ whole genome shotgun (WGS) entry which is preliminary data.</text>
</comment>
<feature type="transmembrane region" description="Helical" evidence="8">
    <location>
        <begin position="30"/>
        <end position="53"/>
    </location>
</feature>
<dbReference type="InterPro" id="IPR001633">
    <property type="entry name" value="EAL_dom"/>
</dbReference>
<name>A0A2V1JYR9_9BURK</name>
<dbReference type="Pfam" id="PF00563">
    <property type="entry name" value="EAL"/>
    <property type="match status" value="1"/>
</dbReference>
<accession>A0A2V1JYR9</accession>
<gene>
    <name evidence="11" type="ORF">DD235_13215</name>
</gene>
<organism evidence="11 12">
    <name type="scientific">Corticimicrobacter populi</name>
    <dbReference type="NCBI Taxonomy" id="2175229"/>
    <lineage>
        <taxon>Bacteria</taxon>
        <taxon>Pseudomonadati</taxon>
        <taxon>Pseudomonadota</taxon>
        <taxon>Betaproteobacteria</taxon>
        <taxon>Burkholderiales</taxon>
        <taxon>Alcaligenaceae</taxon>
        <taxon>Corticimicrobacter</taxon>
    </lineage>
</organism>
<keyword evidence="6 8" id="KW-1133">Transmembrane helix</keyword>
<evidence type="ECO:0000259" key="9">
    <source>
        <dbReference type="PROSITE" id="PS50883"/>
    </source>
</evidence>
<dbReference type="GO" id="GO:0008982">
    <property type="term" value="F:protein-N(PI)-phosphohistidine-sugar phosphotransferase activity"/>
    <property type="evidence" value="ECO:0007669"/>
    <property type="project" value="InterPro"/>
</dbReference>
<evidence type="ECO:0000256" key="7">
    <source>
        <dbReference type="ARBA" id="ARBA00023136"/>
    </source>
</evidence>
<dbReference type="PANTHER" id="PTHR33989:SF4">
    <property type="entry name" value="PTS SYSTEM N,N'-DIACETYLCHITOBIOSE-SPECIFIC EIIC COMPONENT"/>
    <property type="match status" value="1"/>
</dbReference>
<dbReference type="AlphaFoldDB" id="A0A2V1JYR9"/>
<keyword evidence="5 8" id="KW-0812">Transmembrane</keyword>
<evidence type="ECO:0000256" key="8">
    <source>
        <dbReference type="SAM" id="Phobius"/>
    </source>
</evidence>